<dbReference type="InterPro" id="IPR010920">
    <property type="entry name" value="LSM_dom_sf"/>
</dbReference>
<dbReference type="InterPro" id="IPR050914">
    <property type="entry name" value="snRNP_SmB/NAA38-like"/>
</dbReference>
<feature type="domain" description="Sm" evidence="2">
    <location>
        <begin position="8"/>
        <end position="102"/>
    </location>
</feature>
<dbReference type="GeneID" id="8316106"/>
<accession>B6HCN7</accession>
<dbReference type="SMART" id="SM00651">
    <property type="entry name" value="Sm"/>
    <property type="match status" value="1"/>
</dbReference>
<dbReference type="OMA" id="CAVCCKE"/>
<evidence type="ECO:0000313" key="3">
    <source>
        <dbReference type="EMBL" id="CAP94865.1"/>
    </source>
</evidence>
<protein>
    <submittedName>
        <fullName evidence="3">Pc18g06410 protein</fullName>
    </submittedName>
</protein>
<proteinExistence type="predicted"/>
<dbReference type="SUPFAM" id="SSF50182">
    <property type="entry name" value="Sm-like ribonucleoproteins"/>
    <property type="match status" value="1"/>
</dbReference>
<dbReference type="GO" id="GO:0031417">
    <property type="term" value="C:NatC complex"/>
    <property type="evidence" value="ECO:0007669"/>
    <property type="project" value="InterPro"/>
</dbReference>
<dbReference type="PANTHER" id="PTHR10701:SF5">
    <property type="entry name" value="N-ALPHA-ACETYLTRANSFERASE 38, NATC AUXILIARY SUBUNIT"/>
    <property type="match status" value="1"/>
</dbReference>
<dbReference type="InterPro" id="IPR001163">
    <property type="entry name" value="Sm_dom_euk/arc"/>
</dbReference>
<dbReference type="Pfam" id="PF01423">
    <property type="entry name" value="LSM"/>
    <property type="match status" value="1"/>
</dbReference>
<dbReference type="STRING" id="500485.B6HCN7"/>
<evidence type="ECO:0000256" key="1">
    <source>
        <dbReference type="ARBA" id="ARBA00025892"/>
    </source>
</evidence>
<comment type="subunit">
    <text evidence="1">Component of the heptameric LSM1-LSM7 complex, which consists of LSM1, LSM2, LSM3, LSM4, LSM5, LSM6 and LSM7. Component of the heptameric LSM2-LSM8 complex, which consists of LSM2, LSM3, LSM4, LSM5, LSM6, LSM7 and LSM8. The LSm subunits form a seven-membered ring structure with a doughnut shape.</text>
</comment>
<dbReference type="PANTHER" id="PTHR10701">
    <property type="entry name" value="SMALL NUCLEAR RIBONUCLEOPROTEIN-ASSOCIATED PROTEIN B AND N"/>
    <property type="match status" value="1"/>
</dbReference>
<dbReference type="VEuPathDB" id="FungiDB:PCH_Pc18g06410"/>
<dbReference type="InterPro" id="IPR034110">
    <property type="entry name" value="LSMD1_Sm"/>
</dbReference>
<dbReference type="HOGENOM" id="CLU_756712_0_0_1"/>
<dbReference type="eggNOG" id="KOG3168">
    <property type="taxonomic scope" value="Eukaryota"/>
</dbReference>
<organism evidence="3 4">
    <name type="scientific">Penicillium rubens (strain ATCC 28089 / DSM 1075 / NRRL 1951 / Wisconsin 54-1255)</name>
    <name type="common">Penicillium chrysogenum</name>
    <dbReference type="NCBI Taxonomy" id="500485"/>
    <lineage>
        <taxon>Eukaryota</taxon>
        <taxon>Fungi</taxon>
        <taxon>Dikarya</taxon>
        <taxon>Ascomycota</taxon>
        <taxon>Pezizomycotina</taxon>
        <taxon>Eurotiomycetes</taxon>
        <taxon>Eurotiomycetidae</taxon>
        <taxon>Eurotiales</taxon>
        <taxon>Aspergillaceae</taxon>
        <taxon>Penicillium</taxon>
        <taxon>Penicillium chrysogenum species complex</taxon>
    </lineage>
</organism>
<dbReference type="CDD" id="cd06168">
    <property type="entry name" value="LSMD1"/>
    <property type="match status" value="1"/>
</dbReference>
<dbReference type="KEGG" id="pcs:N7525_000375"/>
<dbReference type="Gene3D" id="2.30.30.100">
    <property type="match status" value="1"/>
</dbReference>
<gene>
    <name evidence="3" type="ORF">Pc18g06410</name>
    <name evidence="3" type="ORF">PCH_Pc18g06410</name>
</gene>
<dbReference type="BioCyc" id="PCHR:PC18G06410-MONOMER"/>
<dbReference type="OrthoDB" id="368909at2759"/>
<evidence type="ECO:0000313" key="4">
    <source>
        <dbReference type="Proteomes" id="UP000000724"/>
    </source>
</evidence>
<dbReference type="Proteomes" id="UP000000724">
    <property type="component" value="Contig Pc00c18"/>
</dbReference>
<sequence>MDHDQSVQYLEGLLGRTLRIHTTDTRMFVGLFKCTDADRNIILANSFEYRMPTTSAVQAAAHEKESWEEGSEAKSATVKVNMTHRLIGLIVIPGRHITKIELETRVGRGAAKRRLSCSGARCSSANVAPGAQQLHRSIVPFKGGLTDRSAVRLSDRKIVYGRRFRRTRGEWRGKIAVSPPQRFLGMQRACFRAEPRLSVARVRFYDLIMGQVVSCFEGTLLCSSRLPLLDVFAGGLRSITQSTFVMYHFASERGVESLSLWALHFISITSDRRRAPGDGVQAPDRFSCERSGRLGKRFFVSDWICKSICDGLFRWPKFKCKCIYWGESKGCTRPNKENKEGISKLCAVCCKEIYRPYKGLRPNYVY</sequence>
<evidence type="ECO:0000259" key="2">
    <source>
        <dbReference type="SMART" id="SM00651"/>
    </source>
</evidence>
<keyword evidence="4" id="KW-1185">Reference proteome</keyword>
<dbReference type="AlphaFoldDB" id="B6HCN7"/>
<name>B6HCN7_PENRW</name>
<reference evidence="3 4" key="1">
    <citation type="journal article" date="2008" name="Nat. Biotechnol.">
        <title>Genome sequencing and analysis of the filamentous fungus Penicillium chrysogenum.</title>
        <authorList>
            <person name="van den Berg M.A."/>
            <person name="Albang R."/>
            <person name="Albermann K."/>
            <person name="Badger J.H."/>
            <person name="Daran J.-M."/>
            <person name="Driessen A.J.M."/>
            <person name="Garcia-Estrada C."/>
            <person name="Fedorova N.D."/>
            <person name="Harris D.M."/>
            <person name="Heijne W.H.M."/>
            <person name="Joardar V.S."/>
            <person name="Kiel J.A.K.W."/>
            <person name="Kovalchuk A."/>
            <person name="Martin J.F."/>
            <person name="Nierman W.C."/>
            <person name="Nijland J.G."/>
            <person name="Pronk J.T."/>
            <person name="Roubos J.A."/>
            <person name="van der Klei I.J."/>
            <person name="van Peij N.N.M.E."/>
            <person name="Veenhuis M."/>
            <person name="von Doehren H."/>
            <person name="Wagner C."/>
            <person name="Wortman J.R."/>
            <person name="Bovenberg R.A.L."/>
        </authorList>
    </citation>
    <scope>NUCLEOTIDE SEQUENCE [LARGE SCALE GENOMIC DNA]</scope>
    <source>
        <strain evidence="4">ATCC 28089 / DSM 1075 / NRRL 1951 / Wisconsin 54-1255</strain>
    </source>
</reference>
<dbReference type="EMBL" id="AM920433">
    <property type="protein sequence ID" value="CAP94865.1"/>
    <property type="molecule type" value="Genomic_DNA"/>
</dbReference>